<keyword evidence="3" id="KW-0732">Signal</keyword>
<evidence type="ECO:0000256" key="4">
    <source>
        <dbReference type="ARBA" id="ARBA00023136"/>
    </source>
</evidence>
<reference evidence="7 8" key="1">
    <citation type="submission" date="2017-10" db="EMBL/GenBank/DDBJ databases">
        <title>Sequencing the genomes of 1000 actinobacteria strains.</title>
        <authorList>
            <person name="Klenk H.-P."/>
        </authorList>
    </citation>
    <scope>NUCLEOTIDE SEQUENCE [LARGE SCALE GENOMIC DNA]</scope>
    <source>
        <strain evidence="7 8">DSM 20688</strain>
    </source>
</reference>
<dbReference type="Gene3D" id="3.40.190.10">
    <property type="entry name" value="Periplasmic binding protein-like II"/>
    <property type="match status" value="2"/>
</dbReference>
<dbReference type="Pfam" id="PF03180">
    <property type="entry name" value="Lipoprotein_9"/>
    <property type="match status" value="1"/>
</dbReference>
<dbReference type="OrthoDB" id="9812878at2"/>
<evidence type="ECO:0000256" key="6">
    <source>
        <dbReference type="ARBA" id="ARBA00023288"/>
    </source>
</evidence>
<evidence type="ECO:0000256" key="5">
    <source>
        <dbReference type="ARBA" id="ARBA00023139"/>
    </source>
</evidence>
<comment type="caution">
    <text evidence="7">The sequence shown here is derived from an EMBL/GenBank/DDBJ whole genome shotgun (WGS) entry which is preliminary data.</text>
</comment>
<dbReference type="Proteomes" id="UP000221653">
    <property type="component" value="Unassembled WGS sequence"/>
</dbReference>
<dbReference type="AlphaFoldDB" id="A0A2A9DMG0"/>
<accession>A0A2A9DMG0</accession>
<name>A0A2A9DMG0_9CORY</name>
<keyword evidence="6" id="KW-0449">Lipoprotein</keyword>
<keyword evidence="4" id="KW-0472">Membrane</keyword>
<evidence type="ECO:0000256" key="2">
    <source>
        <dbReference type="ARBA" id="ARBA00008973"/>
    </source>
</evidence>
<gene>
    <name evidence="7" type="ORF">ATK06_0201</name>
</gene>
<evidence type="ECO:0000313" key="7">
    <source>
        <dbReference type="EMBL" id="PFG27152.1"/>
    </source>
</evidence>
<dbReference type="PANTHER" id="PTHR30429">
    <property type="entry name" value="D-METHIONINE-BINDING LIPOPROTEIN METQ"/>
    <property type="match status" value="1"/>
</dbReference>
<evidence type="ECO:0000256" key="3">
    <source>
        <dbReference type="ARBA" id="ARBA00022729"/>
    </source>
</evidence>
<dbReference type="STRING" id="1724.GCA_001044175_00320"/>
<evidence type="ECO:0000313" key="8">
    <source>
        <dbReference type="Proteomes" id="UP000221653"/>
    </source>
</evidence>
<dbReference type="GO" id="GO:0016020">
    <property type="term" value="C:membrane"/>
    <property type="evidence" value="ECO:0007669"/>
    <property type="project" value="UniProtKB-SubCell"/>
</dbReference>
<dbReference type="PROSITE" id="PS51257">
    <property type="entry name" value="PROKAR_LIPOPROTEIN"/>
    <property type="match status" value="1"/>
</dbReference>
<evidence type="ECO:0000256" key="1">
    <source>
        <dbReference type="ARBA" id="ARBA00004635"/>
    </source>
</evidence>
<sequence length="291" mass="31175">MKLRKIIATGAAAVVAATGLVACSSSNEAEGDVIRIGTTDSAKKAWTAFEEVAEREGYNIELVDYADYNTPNDALDQGNIDVNQFQHLKFLANYNVGKGTDLTPIVATEIIPLAIFWKGHDSLDGIEGQSVAIPNDSTNQGRAINVLVQAGLVTLKQEDLLEPTPADIDEAKSKVTVTPVDAAQTTVAYGEGKPAVINNSFLDRAGIDPLSSVFADDPANPAAEPYINAFVVRADRANDQKLIELGKLWHTKEVQDATAEDSAGTSVSVQRTPEQLKEITTRLQDQIKAAQ</sequence>
<dbReference type="SUPFAM" id="SSF53850">
    <property type="entry name" value="Periplasmic binding protein-like II"/>
    <property type="match status" value="1"/>
</dbReference>
<comment type="subcellular location">
    <subcellularLocation>
        <location evidence="1">Membrane</location>
        <topology evidence="1">Lipid-anchor</topology>
    </subcellularLocation>
</comment>
<dbReference type="PANTHER" id="PTHR30429:SF3">
    <property type="entry name" value="LIPOPROTEIN"/>
    <property type="match status" value="1"/>
</dbReference>
<comment type="similarity">
    <text evidence="2">Belongs to the NlpA lipoprotein family.</text>
</comment>
<proteinExistence type="inferred from homology"/>
<keyword evidence="5" id="KW-0564">Palmitate</keyword>
<dbReference type="EMBL" id="PDJF01000001">
    <property type="protein sequence ID" value="PFG27152.1"/>
    <property type="molecule type" value="Genomic_DNA"/>
</dbReference>
<dbReference type="InterPro" id="IPR004872">
    <property type="entry name" value="Lipoprotein_NlpA"/>
</dbReference>
<keyword evidence="8" id="KW-1185">Reference proteome</keyword>
<organism evidence="7 8">
    <name type="scientific">Corynebacterium renale</name>
    <dbReference type="NCBI Taxonomy" id="1724"/>
    <lineage>
        <taxon>Bacteria</taxon>
        <taxon>Bacillati</taxon>
        <taxon>Actinomycetota</taxon>
        <taxon>Actinomycetes</taxon>
        <taxon>Mycobacteriales</taxon>
        <taxon>Corynebacteriaceae</taxon>
        <taxon>Corynebacterium</taxon>
    </lineage>
</organism>
<dbReference type="RefSeq" id="WP_048381504.1">
    <property type="nucleotide sequence ID" value="NZ_LDYE01000011.1"/>
</dbReference>
<protein>
    <submittedName>
        <fullName evidence="7">D-methionine transport system substrate-binding protein</fullName>
    </submittedName>
</protein>